<gene>
    <name evidence="3" type="ORF">MYCIT1_LOCUS22872</name>
</gene>
<evidence type="ECO:0000256" key="1">
    <source>
        <dbReference type="SAM" id="MobiDB-lite"/>
    </source>
</evidence>
<feature type="compositionally biased region" description="Acidic residues" evidence="1">
    <location>
        <begin position="108"/>
        <end position="121"/>
    </location>
</feature>
<feature type="transmembrane region" description="Helical" evidence="2">
    <location>
        <begin position="237"/>
        <end position="257"/>
    </location>
</feature>
<keyword evidence="2" id="KW-1133">Transmembrane helix</keyword>
<comment type="caution">
    <text evidence="3">The sequence shown here is derived from an EMBL/GenBank/DDBJ whole genome shotgun (WGS) entry which is preliminary data.</text>
</comment>
<proteinExistence type="predicted"/>
<dbReference type="EMBL" id="CAVNYO010000405">
    <property type="protein sequence ID" value="CAK5275234.1"/>
    <property type="molecule type" value="Genomic_DNA"/>
</dbReference>
<protein>
    <submittedName>
        <fullName evidence="3">Uncharacterized protein</fullName>
    </submittedName>
</protein>
<keyword evidence="4" id="KW-1185">Reference proteome</keyword>
<evidence type="ECO:0000313" key="3">
    <source>
        <dbReference type="EMBL" id="CAK5275234.1"/>
    </source>
</evidence>
<sequence length="261" mass="28797">MSGFNSPEDPRKRAPRCRKCLQPMKGHRAELCRASPARSPTISPRHNNDNGYLGPNHWRSPSWGRKMDAADAAARERASFEPLLSQPASYVPTERVDEDGNTIRNGGDDDDDDDDEGDEASSDSGGLRGLRARTPMVQVMDQANALRLCGDPVISIVSVAWGDLARMQATAGQSGLCTAVVKTPWAHWRIKSESQRELWVVVGKDPSVVHQMAELYHALSPGRKKERVAITTPWKQLVLASVIGGIFVILVLGLSYIRYWL</sequence>
<feature type="compositionally biased region" description="Basic and acidic residues" evidence="1">
    <location>
        <begin position="65"/>
        <end position="79"/>
    </location>
</feature>
<dbReference type="Proteomes" id="UP001295794">
    <property type="component" value="Unassembled WGS sequence"/>
</dbReference>
<evidence type="ECO:0000313" key="4">
    <source>
        <dbReference type="Proteomes" id="UP001295794"/>
    </source>
</evidence>
<feature type="region of interest" description="Disordered" evidence="1">
    <location>
        <begin position="1"/>
        <end position="130"/>
    </location>
</feature>
<keyword evidence="2" id="KW-0472">Membrane</keyword>
<organism evidence="3 4">
    <name type="scientific">Mycena citricolor</name>
    <dbReference type="NCBI Taxonomy" id="2018698"/>
    <lineage>
        <taxon>Eukaryota</taxon>
        <taxon>Fungi</taxon>
        <taxon>Dikarya</taxon>
        <taxon>Basidiomycota</taxon>
        <taxon>Agaricomycotina</taxon>
        <taxon>Agaricomycetes</taxon>
        <taxon>Agaricomycetidae</taxon>
        <taxon>Agaricales</taxon>
        <taxon>Marasmiineae</taxon>
        <taxon>Mycenaceae</taxon>
        <taxon>Mycena</taxon>
    </lineage>
</organism>
<keyword evidence="2" id="KW-0812">Transmembrane</keyword>
<evidence type="ECO:0000256" key="2">
    <source>
        <dbReference type="SAM" id="Phobius"/>
    </source>
</evidence>
<name>A0AAD2HEI3_9AGAR</name>
<accession>A0AAD2HEI3</accession>
<dbReference type="AlphaFoldDB" id="A0AAD2HEI3"/>
<reference evidence="3" key="1">
    <citation type="submission" date="2023-11" db="EMBL/GenBank/DDBJ databases">
        <authorList>
            <person name="De Vega J J."/>
            <person name="De Vega J J."/>
        </authorList>
    </citation>
    <scope>NUCLEOTIDE SEQUENCE</scope>
</reference>